<comment type="caution">
    <text evidence="2">The sequence shown here is derived from an EMBL/GenBank/DDBJ whole genome shotgun (WGS) entry which is preliminary data.</text>
</comment>
<gene>
    <name evidence="2" type="ORF">PHMEG_00032490</name>
</gene>
<name>A0A225UVG6_9STRA</name>
<dbReference type="GO" id="GO:0005524">
    <property type="term" value="F:ATP binding"/>
    <property type="evidence" value="ECO:0007669"/>
    <property type="project" value="InterPro"/>
</dbReference>
<dbReference type="SUPFAM" id="SSF56112">
    <property type="entry name" value="Protein kinase-like (PK-like)"/>
    <property type="match status" value="1"/>
</dbReference>
<feature type="domain" description="Protein kinase" evidence="1">
    <location>
        <begin position="1"/>
        <end position="118"/>
    </location>
</feature>
<evidence type="ECO:0000313" key="3">
    <source>
        <dbReference type="Proteomes" id="UP000198211"/>
    </source>
</evidence>
<dbReference type="InterPro" id="IPR051681">
    <property type="entry name" value="Ser/Thr_Kinases-Pseudokinases"/>
</dbReference>
<dbReference type="Pfam" id="PF07714">
    <property type="entry name" value="PK_Tyr_Ser-Thr"/>
    <property type="match status" value="1"/>
</dbReference>
<evidence type="ECO:0000259" key="1">
    <source>
        <dbReference type="PROSITE" id="PS50011"/>
    </source>
</evidence>
<dbReference type="PANTHER" id="PTHR44329">
    <property type="entry name" value="SERINE/THREONINE-PROTEIN KINASE TNNI3K-RELATED"/>
    <property type="match status" value="1"/>
</dbReference>
<dbReference type="GO" id="GO:0004674">
    <property type="term" value="F:protein serine/threonine kinase activity"/>
    <property type="evidence" value="ECO:0007669"/>
    <property type="project" value="TreeGrafter"/>
</dbReference>
<reference evidence="3" key="1">
    <citation type="submission" date="2017-03" db="EMBL/GenBank/DDBJ databases">
        <title>Phytopthora megakarya and P. palmivora, two closely related causual agents of cacao black pod achieved similar genome size and gene model numbers by different mechanisms.</title>
        <authorList>
            <person name="Ali S."/>
            <person name="Shao J."/>
            <person name="Larry D.J."/>
            <person name="Kronmiller B."/>
            <person name="Shen D."/>
            <person name="Strem M.D."/>
            <person name="Melnick R.L."/>
            <person name="Guiltinan M.J."/>
            <person name="Tyler B.M."/>
            <person name="Meinhardt L.W."/>
            <person name="Bailey B.A."/>
        </authorList>
    </citation>
    <scope>NUCLEOTIDE SEQUENCE [LARGE SCALE GENOMIC DNA]</scope>
    <source>
        <strain evidence="3">zdho120</strain>
    </source>
</reference>
<dbReference type="InterPro" id="IPR000719">
    <property type="entry name" value="Prot_kinase_dom"/>
</dbReference>
<accession>A0A225UVG6</accession>
<keyword evidence="2" id="KW-0808">Transferase</keyword>
<dbReference type="PROSITE" id="PS50011">
    <property type="entry name" value="PROTEIN_KINASE_DOM"/>
    <property type="match status" value="1"/>
</dbReference>
<dbReference type="InterPro" id="IPR001245">
    <property type="entry name" value="Ser-Thr/Tyr_kinase_cat_dom"/>
</dbReference>
<dbReference type="STRING" id="4795.A0A225UVG6"/>
<dbReference type="PANTHER" id="PTHR44329:SF214">
    <property type="entry name" value="PROTEIN KINASE DOMAIN-CONTAINING PROTEIN"/>
    <property type="match status" value="1"/>
</dbReference>
<dbReference type="OrthoDB" id="163159at2759"/>
<protein>
    <submittedName>
        <fullName evidence="2">TKL protein kinase</fullName>
    </submittedName>
</protein>
<dbReference type="AlphaFoldDB" id="A0A225UVG6"/>
<evidence type="ECO:0000313" key="2">
    <source>
        <dbReference type="EMBL" id="OWY97070.1"/>
    </source>
</evidence>
<dbReference type="Gene3D" id="1.10.510.10">
    <property type="entry name" value="Transferase(Phosphotransferase) domain 1"/>
    <property type="match status" value="1"/>
</dbReference>
<sequence length="130" mass="14107">MSSITHLRLGSTGNLPLFNTRGTERFETSSTLNTDHGAASSASADIFSFGVVLSELDSNLNPYAEARVTIPLLQLVAMNRVSVNISSNAPTELINLGRTCVSLNSKARPSASEVHYELQLILQTYEMYTV</sequence>
<keyword evidence="2" id="KW-0418">Kinase</keyword>
<proteinExistence type="predicted"/>
<dbReference type="InterPro" id="IPR011009">
    <property type="entry name" value="Kinase-like_dom_sf"/>
</dbReference>
<organism evidence="2 3">
    <name type="scientific">Phytophthora megakarya</name>
    <dbReference type="NCBI Taxonomy" id="4795"/>
    <lineage>
        <taxon>Eukaryota</taxon>
        <taxon>Sar</taxon>
        <taxon>Stramenopiles</taxon>
        <taxon>Oomycota</taxon>
        <taxon>Peronosporomycetes</taxon>
        <taxon>Peronosporales</taxon>
        <taxon>Peronosporaceae</taxon>
        <taxon>Phytophthora</taxon>
    </lineage>
</organism>
<keyword evidence="3" id="KW-1185">Reference proteome</keyword>
<dbReference type="Proteomes" id="UP000198211">
    <property type="component" value="Unassembled WGS sequence"/>
</dbReference>
<dbReference type="EMBL" id="NBNE01010879">
    <property type="protein sequence ID" value="OWY97070.1"/>
    <property type="molecule type" value="Genomic_DNA"/>
</dbReference>